<sequence>MLTGDPLWYKDAVIYELHVRAFHDGNGDGIGDFAGLTAKLDYLQELGVTAVWLLPFYESPLRDDGYDIADYRKIHPAYGTLAEFKTFLREAHARGLRVITELP</sequence>
<name>A0ABY7M4K9_9CHLR</name>
<dbReference type="InterPro" id="IPR017853">
    <property type="entry name" value="GH"/>
</dbReference>
<dbReference type="Pfam" id="PF00128">
    <property type="entry name" value="Alpha-amylase"/>
    <property type="match status" value="1"/>
</dbReference>
<proteinExistence type="predicted"/>
<dbReference type="Proteomes" id="UP001212803">
    <property type="component" value="Chromosome"/>
</dbReference>
<dbReference type="GO" id="GO:0016787">
    <property type="term" value="F:hydrolase activity"/>
    <property type="evidence" value="ECO:0007669"/>
    <property type="project" value="UniProtKB-KW"/>
</dbReference>
<evidence type="ECO:0000259" key="1">
    <source>
        <dbReference type="Pfam" id="PF00128"/>
    </source>
</evidence>
<keyword evidence="3" id="KW-1185">Reference proteome</keyword>
<feature type="domain" description="Glycosyl hydrolase family 13 catalytic" evidence="1">
    <location>
        <begin position="20"/>
        <end position="101"/>
    </location>
</feature>
<dbReference type="PANTHER" id="PTHR10357:SF219">
    <property type="entry name" value="MALTOSE ALPHA-D-GLUCOSYLTRANSFERASE"/>
    <property type="match status" value="1"/>
</dbReference>
<organism evidence="2 3">
    <name type="scientific">Tepidiforma flava</name>
    <dbReference type="NCBI Taxonomy" id="3004094"/>
    <lineage>
        <taxon>Bacteria</taxon>
        <taxon>Bacillati</taxon>
        <taxon>Chloroflexota</taxon>
        <taxon>Tepidiformia</taxon>
        <taxon>Tepidiformales</taxon>
        <taxon>Tepidiformaceae</taxon>
        <taxon>Tepidiforma</taxon>
    </lineage>
</organism>
<dbReference type="Gene3D" id="3.20.20.80">
    <property type="entry name" value="Glycosidases"/>
    <property type="match status" value="1"/>
</dbReference>
<gene>
    <name evidence="2" type="ORF">O0235_10690</name>
</gene>
<keyword evidence="2" id="KW-0378">Hydrolase</keyword>
<evidence type="ECO:0000313" key="3">
    <source>
        <dbReference type="Proteomes" id="UP001212803"/>
    </source>
</evidence>
<dbReference type="SUPFAM" id="SSF51445">
    <property type="entry name" value="(Trans)glycosidases"/>
    <property type="match status" value="1"/>
</dbReference>
<accession>A0ABY7M4K9</accession>
<dbReference type="PANTHER" id="PTHR10357">
    <property type="entry name" value="ALPHA-AMYLASE FAMILY MEMBER"/>
    <property type="match status" value="1"/>
</dbReference>
<reference evidence="2 3" key="1">
    <citation type="journal article" date="2023" name="ISME J.">
        <title>Thermophilic Dehalococcoidia with unusual traits shed light on an unexpected past.</title>
        <authorList>
            <person name="Palmer M."/>
            <person name="Covington J.K."/>
            <person name="Zhou E.M."/>
            <person name="Thomas S.C."/>
            <person name="Habib N."/>
            <person name="Seymour C.O."/>
            <person name="Lai D."/>
            <person name="Johnston J."/>
            <person name="Hashimi A."/>
            <person name="Jiao J.Y."/>
            <person name="Muok A.R."/>
            <person name="Liu L."/>
            <person name="Xian W.D."/>
            <person name="Zhi X.Y."/>
            <person name="Li M.M."/>
            <person name="Silva L.P."/>
            <person name="Bowen B.P."/>
            <person name="Louie K."/>
            <person name="Briegel A."/>
            <person name="Pett-Ridge J."/>
            <person name="Weber P.K."/>
            <person name="Tocheva E.I."/>
            <person name="Woyke T."/>
            <person name="Northen T.R."/>
            <person name="Mayali X."/>
            <person name="Li W.J."/>
            <person name="Hedlund B.P."/>
        </authorList>
    </citation>
    <scope>NUCLEOTIDE SEQUENCE [LARGE SCALE GENOMIC DNA]</scope>
    <source>
        <strain evidence="2 3">YIM 72310</strain>
    </source>
</reference>
<evidence type="ECO:0000313" key="2">
    <source>
        <dbReference type="EMBL" id="WBL35252.1"/>
    </source>
</evidence>
<dbReference type="EMBL" id="CP115149">
    <property type="protein sequence ID" value="WBL35252.1"/>
    <property type="molecule type" value="Genomic_DNA"/>
</dbReference>
<dbReference type="InterPro" id="IPR006047">
    <property type="entry name" value="GH13_cat_dom"/>
</dbReference>
<protein>
    <submittedName>
        <fullName evidence="2">Alpha-amylase family glycosyl hydrolase</fullName>
    </submittedName>
</protein>